<dbReference type="InterPro" id="IPR023302">
    <property type="entry name" value="Pept_S9A_N"/>
</dbReference>
<proteinExistence type="inferred from homology"/>
<protein>
    <recommendedName>
        <fullName evidence="6">Prolyl endopeptidase</fullName>
        <ecNumber evidence="6">3.4.21.-</ecNumber>
    </recommendedName>
</protein>
<dbReference type="InterPro" id="IPR051543">
    <property type="entry name" value="Serine_Peptidase_S9A"/>
</dbReference>
<evidence type="ECO:0000256" key="4">
    <source>
        <dbReference type="ARBA" id="ARBA00022825"/>
    </source>
</evidence>
<dbReference type="Pfam" id="PF00326">
    <property type="entry name" value="Peptidase_S9"/>
    <property type="match status" value="1"/>
</dbReference>
<comment type="function">
    <text evidence="5">Serine peptidase whose precise substrate specificity remains unclear. Does not cleave peptides after a arginine or lysine residue. Regulates trans-Golgi network morphology and sorting by regulating the membrane binding of the AP-1 complex. May play a role in the regulation of synaptic vesicle exocytosis.</text>
</comment>
<evidence type="ECO:0000259" key="7">
    <source>
        <dbReference type="Pfam" id="PF00326"/>
    </source>
</evidence>
<evidence type="ECO:0000256" key="6">
    <source>
        <dbReference type="RuleBase" id="RU368024"/>
    </source>
</evidence>
<dbReference type="InterPro" id="IPR002470">
    <property type="entry name" value="Peptidase_S9A"/>
</dbReference>
<evidence type="ECO:0000313" key="10">
    <source>
        <dbReference type="Proteomes" id="UP000827721"/>
    </source>
</evidence>
<gene>
    <name evidence="9" type="ORF">JRO89_XS05G0265900</name>
</gene>
<evidence type="ECO:0000256" key="3">
    <source>
        <dbReference type="ARBA" id="ARBA00022801"/>
    </source>
</evidence>
<dbReference type="InterPro" id="IPR029058">
    <property type="entry name" value="AB_hydrolase_fold"/>
</dbReference>
<keyword evidence="2 6" id="KW-0645">Protease</keyword>
<keyword evidence="4 6" id="KW-0720">Serine protease</keyword>
<dbReference type="InterPro" id="IPR001375">
    <property type="entry name" value="Peptidase_S9_cat"/>
</dbReference>
<dbReference type="PRINTS" id="PR00862">
    <property type="entry name" value="PROLIGOPTASE"/>
</dbReference>
<dbReference type="EC" id="3.4.21.-" evidence="6"/>
<sequence>MLLRRLFCNHINLLCLPHFLCSPPSFSPSSVKLSTSTMSSHSLSQSPSPPVAKKVEHVMELFGDVRVDNYYWLRDDSRSDPEILSYLKLENIYTDSVMSGTKKFEDELFCEIKGRVKEDDISAPLRRGQYYYYKRYLEGKEYVQYCRRLVPTSESPPSVHDTMPTGLDAPPEHVILDENVKARDHSFYSIGAFEVRRFFCSGFGPFGNEFYPNNKLVAYAEDTKGDEIYTVYVIDAETGAPVGKPLVGLTSYLAWAGDEALVYVTMDEILRPDKYFIRLPYELSFCIDPDILSLVLTVLKQHMFLVWLHKLGADQSSDTCLYHEKDDMFSLDLEASESKKFLFVASESKITRFVFYLDVSKPEELRVLTPRVVGVDTSVSHRGNHFFVRRRTDEFFNSELLACPVDNTTETTVLIPHRESVKIQDVQLFMDHLVVYERENGLPKITTYRLPAVGEPLKSLQTGQSVDFIDPVYSADPSEAQFSSSILRFHYSSMRTPPSVYDYDMNTGISVLKKIETVLGGFDTSNYVTERKWATASDGTQIPISIVYQKNLVKLDGSDPLLLYGYGSYEICIDPSFKASRLSLLDRGFIYAVAHIRGGGEMGRQWYENGKLLQKKNTFTDFIASAEYLIENKYCSKEKLCIDGRSAGGLLIGAVLNMRPDLFKTAIAGVPFVDVVTTMLDPTIPLTTSEWEEWGDPRKEEFYFYMKSYSPVDNVKVQYYPNILVTAGLNDPRVMYSEPAKFVAKLRDLKIDDNILLFKCELGAGHFSKSGRFEKLQEDAFIYTFILKALNMIPASGSRQS</sequence>
<name>A0ABQ8I3T4_9ROSI</name>
<dbReference type="PANTHER" id="PTHR11757">
    <property type="entry name" value="PROTEASE FAMILY S9A OLIGOPEPTIDASE"/>
    <property type="match status" value="1"/>
</dbReference>
<evidence type="ECO:0000256" key="1">
    <source>
        <dbReference type="ARBA" id="ARBA00005228"/>
    </source>
</evidence>
<dbReference type="SUPFAM" id="SSF50993">
    <property type="entry name" value="Peptidase/esterase 'gauge' domain"/>
    <property type="match status" value="1"/>
</dbReference>
<keyword evidence="10" id="KW-1185">Reference proteome</keyword>
<dbReference type="Gene3D" id="3.40.50.1820">
    <property type="entry name" value="alpha/beta hydrolase"/>
    <property type="match status" value="1"/>
</dbReference>
<comment type="caution">
    <text evidence="9">The sequence shown here is derived from an EMBL/GenBank/DDBJ whole genome shotgun (WGS) entry which is preliminary data.</text>
</comment>
<evidence type="ECO:0000256" key="2">
    <source>
        <dbReference type="ARBA" id="ARBA00022670"/>
    </source>
</evidence>
<evidence type="ECO:0000313" key="9">
    <source>
        <dbReference type="EMBL" id="KAH7571193.1"/>
    </source>
</evidence>
<feature type="domain" description="Peptidase S9 prolyl oligopeptidase catalytic" evidence="7">
    <location>
        <begin position="575"/>
        <end position="791"/>
    </location>
</feature>
<feature type="domain" description="Peptidase S9A N-terminal" evidence="8">
    <location>
        <begin position="49"/>
        <end position="512"/>
    </location>
</feature>
<dbReference type="Pfam" id="PF02897">
    <property type="entry name" value="Peptidase_S9_N"/>
    <property type="match status" value="1"/>
</dbReference>
<dbReference type="Proteomes" id="UP000827721">
    <property type="component" value="Unassembled WGS sequence"/>
</dbReference>
<dbReference type="SUPFAM" id="SSF53474">
    <property type="entry name" value="alpha/beta-Hydrolases"/>
    <property type="match status" value="1"/>
</dbReference>
<dbReference type="EMBL" id="JAFEMO010000005">
    <property type="protein sequence ID" value="KAH7571193.1"/>
    <property type="molecule type" value="Genomic_DNA"/>
</dbReference>
<evidence type="ECO:0000256" key="5">
    <source>
        <dbReference type="ARBA" id="ARBA00045448"/>
    </source>
</evidence>
<evidence type="ECO:0000259" key="8">
    <source>
        <dbReference type="Pfam" id="PF02897"/>
    </source>
</evidence>
<dbReference type="PANTHER" id="PTHR11757:SF19">
    <property type="entry name" value="PROLYL ENDOPEPTIDASE-LIKE"/>
    <property type="match status" value="1"/>
</dbReference>
<reference evidence="9 10" key="1">
    <citation type="submission" date="2021-02" db="EMBL/GenBank/DDBJ databases">
        <title>Plant Genome Project.</title>
        <authorList>
            <person name="Zhang R.-G."/>
        </authorList>
    </citation>
    <scope>NUCLEOTIDE SEQUENCE [LARGE SCALE GENOMIC DNA]</scope>
    <source>
        <tissue evidence="9">Leaves</tissue>
    </source>
</reference>
<keyword evidence="3 6" id="KW-0378">Hydrolase</keyword>
<dbReference type="Gene3D" id="2.130.10.120">
    <property type="entry name" value="Prolyl oligopeptidase, N-terminal domain"/>
    <property type="match status" value="1"/>
</dbReference>
<organism evidence="9 10">
    <name type="scientific">Xanthoceras sorbifolium</name>
    <dbReference type="NCBI Taxonomy" id="99658"/>
    <lineage>
        <taxon>Eukaryota</taxon>
        <taxon>Viridiplantae</taxon>
        <taxon>Streptophyta</taxon>
        <taxon>Embryophyta</taxon>
        <taxon>Tracheophyta</taxon>
        <taxon>Spermatophyta</taxon>
        <taxon>Magnoliopsida</taxon>
        <taxon>eudicotyledons</taxon>
        <taxon>Gunneridae</taxon>
        <taxon>Pentapetalae</taxon>
        <taxon>rosids</taxon>
        <taxon>malvids</taxon>
        <taxon>Sapindales</taxon>
        <taxon>Sapindaceae</taxon>
        <taxon>Xanthoceroideae</taxon>
        <taxon>Xanthoceras</taxon>
    </lineage>
</organism>
<comment type="similarity">
    <text evidence="1 6">Belongs to the peptidase S9A family.</text>
</comment>
<accession>A0ABQ8I3T4</accession>